<dbReference type="CDD" id="cd00081">
    <property type="entry name" value="Hint"/>
    <property type="match status" value="1"/>
</dbReference>
<dbReference type="InterPro" id="IPR022385">
    <property type="entry name" value="Rhs_assc_core"/>
</dbReference>
<gene>
    <name evidence="3" type="ORF">Hgul01_02121</name>
</gene>
<protein>
    <recommendedName>
        <fullName evidence="2">Hint domain-containing protein</fullName>
    </recommendedName>
</protein>
<evidence type="ECO:0000259" key="2">
    <source>
        <dbReference type="SMART" id="SM00306"/>
    </source>
</evidence>
<organism evidence="3 4">
    <name type="scientific">Herpetosiphon gulosus</name>
    <dbReference type="NCBI Taxonomy" id="1973496"/>
    <lineage>
        <taxon>Bacteria</taxon>
        <taxon>Bacillati</taxon>
        <taxon>Chloroflexota</taxon>
        <taxon>Chloroflexia</taxon>
        <taxon>Herpetosiphonales</taxon>
        <taxon>Herpetosiphonaceae</taxon>
        <taxon>Herpetosiphon</taxon>
    </lineage>
</organism>
<keyword evidence="1" id="KW-0677">Repeat</keyword>
<reference evidence="3 4" key="1">
    <citation type="submission" date="2024-02" db="EMBL/GenBank/DDBJ databases">
        <title>Herpetosiphon gulosus NBRC 112829.</title>
        <authorList>
            <person name="Ichikawa N."/>
            <person name="Katano-Makiyama Y."/>
            <person name="Hidaka K."/>
        </authorList>
    </citation>
    <scope>NUCLEOTIDE SEQUENCE [LARGE SCALE GENOMIC DNA]</scope>
    <source>
        <strain evidence="3 4">NBRC 112829</strain>
    </source>
</reference>
<dbReference type="EMBL" id="BAABRU010000007">
    <property type="protein sequence ID" value="GAA5528323.1"/>
    <property type="molecule type" value="Genomic_DNA"/>
</dbReference>
<dbReference type="InterPro" id="IPR030934">
    <property type="entry name" value="Intein_C"/>
</dbReference>
<dbReference type="PROSITE" id="PS50818">
    <property type="entry name" value="INTEIN_C_TER"/>
    <property type="match status" value="1"/>
</dbReference>
<dbReference type="InterPro" id="IPR031325">
    <property type="entry name" value="RHS_repeat"/>
</dbReference>
<dbReference type="NCBIfam" id="TIGR01643">
    <property type="entry name" value="YD_repeat_2x"/>
    <property type="match status" value="6"/>
</dbReference>
<dbReference type="PANTHER" id="PTHR32305:SF15">
    <property type="entry name" value="PROTEIN RHSA-RELATED"/>
    <property type="match status" value="1"/>
</dbReference>
<dbReference type="SMART" id="SM00306">
    <property type="entry name" value="HintN"/>
    <property type="match status" value="1"/>
</dbReference>
<dbReference type="InterPro" id="IPR056823">
    <property type="entry name" value="TEN-like_YD-shell"/>
</dbReference>
<keyword evidence="4" id="KW-1185">Reference proteome</keyword>
<dbReference type="Gene3D" id="2.170.16.10">
    <property type="entry name" value="Hedgehog/Intein (Hint) domain"/>
    <property type="match status" value="1"/>
</dbReference>
<dbReference type="InterPro" id="IPR036844">
    <property type="entry name" value="Hint_dom_sf"/>
</dbReference>
<dbReference type="SUPFAM" id="SSF51294">
    <property type="entry name" value="Hedgehog/intein (Hint) domain"/>
    <property type="match status" value="1"/>
</dbReference>
<dbReference type="Proteomes" id="UP001428290">
    <property type="component" value="Unassembled WGS sequence"/>
</dbReference>
<dbReference type="Gene3D" id="2.180.10.10">
    <property type="entry name" value="RHS repeat-associated core"/>
    <property type="match status" value="3"/>
</dbReference>
<accession>A0ABP9X196</accession>
<evidence type="ECO:0000256" key="1">
    <source>
        <dbReference type="ARBA" id="ARBA00022737"/>
    </source>
</evidence>
<dbReference type="Pfam" id="PF25023">
    <property type="entry name" value="TEN_YD-shell"/>
    <property type="match status" value="1"/>
</dbReference>
<evidence type="ECO:0000313" key="3">
    <source>
        <dbReference type="EMBL" id="GAA5528323.1"/>
    </source>
</evidence>
<feature type="domain" description="Hint" evidence="2">
    <location>
        <begin position="905"/>
        <end position="1008"/>
    </location>
</feature>
<dbReference type="Pfam" id="PF07591">
    <property type="entry name" value="PT-HINT"/>
    <property type="match status" value="1"/>
</dbReference>
<evidence type="ECO:0000313" key="4">
    <source>
        <dbReference type="Proteomes" id="UP001428290"/>
    </source>
</evidence>
<dbReference type="InterPro" id="IPR003587">
    <property type="entry name" value="Hint_dom_N"/>
</dbReference>
<dbReference type="InterPro" id="IPR006530">
    <property type="entry name" value="YD"/>
</dbReference>
<proteinExistence type="predicted"/>
<dbReference type="PANTHER" id="PTHR32305">
    <property type="match status" value="1"/>
</dbReference>
<dbReference type="RefSeq" id="WP_345721941.1">
    <property type="nucleotide sequence ID" value="NZ_BAABRU010000007.1"/>
</dbReference>
<name>A0ABP9X196_9CHLR</name>
<sequence length="1217" mass="131723">MTDTLGAVTTYTYDDAGRTIAVTDARGATTQTHYDAAGRVIASTDALSHTTHTTRDAVGRAIRVTDPLGFATVTSYDRLGRVVATTNPLSHTTTYQYDAMGNTVAITNPRGLVSRTNYNVLGQRIADENPLGQVTTYQYDGMGRLTTVTDTLGLVTQTQYDAVGRTVGTSTSMGFSTAIAYDVRGNPSLITDTLGITTTTAVDQLGRTTAVTTAGQFVTQTRYDVVGNVNQAIDANGVTTGYRHDAAGRVTAVIEHEQPGQPSTTTTNVETLIGYDAVGNTIAITDANGHVRTTQYTLLNQPAQICDGLQRCTTITYTARGERATVTDPRGVVTTYTYDPAGRVVTITYSDGTPAVNYGYNPTNSVIAMVDGSGLTTYTYDALERMTTRSQNGVTITTTIAPDARSVTTEYWGTGSVEATRDPMGRTTTMSAWNAPATQYTYRGATTAVTAMDRPALGQQTTHRYRADGALLQIRYGPNTDLTYTRDAVGLPTMLAETLNGQALTTQLAYDARQRVVAVTQTSDLASVPASSQHYTLDAVGNRLHDGTAATTHTYDAADQVQAFTYDQAGNLLDDGQTIYSYDGANRLRQTQSATMTVAYGYNGWGTLVTETITHGLVVTHTLLLWDETSTLPRLLGTQASNGVETQYAYGPEGVHAVRERQHTAPWLVAYTQLDAQGTIRALITPAGVEQQRTHFSIWGTIRSQTGTSSNRLGYTGELMGHDGTVYLRARHYLPTMGRFLQQDSFAGIPTSPQSLHKYSYAHNSPAWHTDPSGNVVPLLLAAWAAVEITLSVYDAFTTMNTLLDPCVSGWEKASTAGLWLAGMFLPGGGYASGGKAAKRAIVNNLDHADTALYRFNHYTDDVIDSGKAVTHVDDATHVAHQADTVASQRDELIKVTDNLPCVPGNSFVAGTLVETSHGLVPIETLVVGDTVWAIDPQTNQAGYYPITWTTAHTATLVIELTIQPLTDTLGLAQEQIQATDHHPFWVYGRGWIDAGKLRVGDRLLGDAGYTITVVDVGVELQPVMVYNFTVATLHTYTIGHAGILVHNTGCLEFLKNELDTYADGFIQRGDLDHLAPGESKTVAIFKSPHSPRTFKAISGDTGSPFPEELRNSLGHNKNNTSGPKKTHRMRWNCAEMNCLRDILAESGVTDTTPIRKVRPILKDFEFTTMNIERTSTGFLKQYIPPCPGKGNVIGCHDVLDKLNMLEGLLEWEPRVR</sequence>
<comment type="caution">
    <text evidence="3">The sequence shown here is derived from an EMBL/GenBank/DDBJ whole genome shotgun (WGS) entry which is preliminary data.</text>
</comment>
<dbReference type="NCBIfam" id="TIGR03696">
    <property type="entry name" value="Rhs_assc_core"/>
    <property type="match status" value="1"/>
</dbReference>
<dbReference type="Pfam" id="PF05593">
    <property type="entry name" value="RHS_repeat"/>
    <property type="match status" value="6"/>
</dbReference>
<dbReference type="InterPro" id="IPR050708">
    <property type="entry name" value="T6SS_VgrG/RHS"/>
</dbReference>